<dbReference type="Proteomes" id="UP001606301">
    <property type="component" value="Unassembled WGS sequence"/>
</dbReference>
<dbReference type="InterPro" id="IPR025857">
    <property type="entry name" value="MacB_PCD"/>
</dbReference>
<dbReference type="PANTHER" id="PTHR30572:SF18">
    <property type="entry name" value="ABC-TYPE MACROLIDE FAMILY EXPORT SYSTEM PERMEASE COMPONENT 2"/>
    <property type="match status" value="1"/>
</dbReference>
<feature type="transmembrane region" description="Helical" evidence="6">
    <location>
        <begin position="312"/>
        <end position="331"/>
    </location>
</feature>
<evidence type="ECO:0000259" key="7">
    <source>
        <dbReference type="Pfam" id="PF02687"/>
    </source>
</evidence>
<dbReference type="Pfam" id="PF12704">
    <property type="entry name" value="MacB_PCD"/>
    <property type="match status" value="1"/>
</dbReference>
<evidence type="ECO:0000256" key="6">
    <source>
        <dbReference type="SAM" id="Phobius"/>
    </source>
</evidence>
<evidence type="ECO:0000313" key="9">
    <source>
        <dbReference type="EMBL" id="MFG6442017.1"/>
    </source>
</evidence>
<evidence type="ECO:0000256" key="1">
    <source>
        <dbReference type="ARBA" id="ARBA00004651"/>
    </source>
</evidence>
<sequence>MFLHYLELAWRNVLASKGLSALMVLALALGIGACMTTLTVYHVLSGDPIPHKSARLFNVQLDAGDKVGWKAGDEPTFDLTRFDATALLRDAKAKRQAMSSGFNTAVGLPDADTKPVFSPTRYTSADFFAMFDAPWQFGAGWSAADDAAEARVAVISANLNDKLFGGANSVGREVIVRGQPLRVIGVLKPWHVKPHYWDLTLGSYTDTEDLFLPFSTAMALKMGHWGNMNCWARGANGGSSLDLNAACAWVQYWVEFEKPSDAAAYRDYLEAYSEAQRQAGRFERPTNVRLRNVMDWLGAQQVLPADVRLQTWLAFGFLAVCIVNMVGLLLAKTLRRSGEIGVRRALGATRGDIFRQFLVEAVLLGGAGALLGLLFAQGGLWLVRQSPNDYARLAELDAAMLALTLSLALTASLIAGLLPAWRAALVTPAVQLKVQ</sequence>
<comment type="subcellular location">
    <subcellularLocation>
        <location evidence="1">Cell membrane</location>
        <topology evidence="1">Multi-pass membrane protein</topology>
    </subcellularLocation>
</comment>
<keyword evidence="3 6" id="KW-0812">Transmembrane</keyword>
<keyword evidence="2" id="KW-1003">Cell membrane</keyword>
<evidence type="ECO:0000259" key="8">
    <source>
        <dbReference type="Pfam" id="PF12704"/>
    </source>
</evidence>
<dbReference type="EMBL" id="JBIGHW010000008">
    <property type="protein sequence ID" value="MFG6442017.1"/>
    <property type="molecule type" value="Genomic_DNA"/>
</dbReference>
<dbReference type="Pfam" id="PF02687">
    <property type="entry name" value="FtsX"/>
    <property type="match status" value="1"/>
</dbReference>
<accession>A0ABW7FKZ9</accession>
<proteinExistence type="predicted"/>
<feature type="transmembrane region" description="Helical" evidence="6">
    <location>
        <begin position="398"/>
        <end position="418"/>
    </location>
</feature>
<evidence type="ECO:0000256" key="3">
    <source>
        <dbReference type="ARBA" id="ARBA00022692"/>
    </source>
</evidence>
<dbReference type="PANTHER" id="PTHR30572">
    <property type="entry name" value="MEMBRANE COMPONENT OF TRANSPORTER-RELATED"/>
    <property type="match status" value="1"/>
</dbReference>
<feature type="transmembrane region" description="Helical" evidence="6">
    <location>
        <begin position="357"/>
        <end position="378"/>
    </location>
</feature>
<name>A0ABW7FKZ9_9BURK</name>
<evidence type="ECO:0000256" key="5">
    <source>
        <dbReference type="ARBA" id="ARBA00023136"/>
    </source>
</evidence>
<protein>
    <submittedName>
        <fullName evidence="9">ABC transporter permease</fullName>
    </submittedName>
</protein>
<organism evidence="9 10">
    <name type="scientific">Pelomonas margarita</name>
    <dbReference type="NCBI Taxonomy" id="3299031"/>
    <lineage>
        <taxon>Bacteria</taxon>
        <taxon>Pseudomonadati</taxon>
        <taxon>Pseudomonadota</taxon>
        <taxon>Betaproteobacteria</taxon>
        <taxon>Burkholderiales</taxon>
        <taxon>Sphaerotilaceae</taxon>
        <taxon>Roseateles</taxon>
    </lineage>
</organism>
<feature type="domain" description="ABC3 transporter permease C-terminal" evidence="7">
    <location>
        <begin position="314"/>
        <end position="424"/>
    </location>
</feature>
<feature type="domain" description="MacB-like periplasmic core" evidence="8">
    <location>
        <begin position="20"/>
        <end position="271"/>
    </location>
</feature>
<evidence type="ECO:0000256" key="4">
    <source>
        <dbReference type="ARBA" id="ARBA00022989"/>
    </source>
</evidence>
<keyword evidence="4 6" id="KW-1133">Transmembrane helix</keyword>
<dbReference type="RefSeq" id="WP_394398843.1">
    <property type="nucleotide sequence ID" value="NZ_JBIGHW010000008.1"/>
</dbReference>
<evidence type="ECO:0000256" key="2">
    <source>
        <dbReference type="ARBA" id="ARBA00022475"/>
    </source>
</evidence>
<keyword evidence="5 6" id="KW-0472">Membrane</keyword>
<evidence type="ECO:0000313" key="10">
    <source>
        <dbReference type="Proteomes" id="UP001606301"/>
    </source>
</evidence>
<keyword evidence="10" id="KW-1185">Reference proteome</keyword>
<feature type="transmembrane region" description="Helical" evidence="6">
    <location>
        <begin position="21"/>
        <end position="44"/>
    </location>
</feature>
<reference evidence="9 10" key="1">
    <citation type="submission" date="2024-08" db="EMBL/GenBank/DDBJ databases">
        <authorList>
            <person name="Lu H."/>
        </authorList>
    </citation>
    <scope>NUCLEOTIDE SEQUENCE [LARGE SCALE GENOMIC DNA]</scope>
    <source>
        <strain evidence="9 10">LKC17W</strain>
    </source>
</reference>
<dbReference type="InterPro" id="IPR050250">
    <property type="entry name" value="Macrolide_Exporter_MacB"/>
</dbReference>
<comment type="caution">
    <text evidence="9">The sequence shown here is derived from an EMBL/GenBank/DDBJ whole genome shotgun (WGS) entry which is preliminary data.</text>
</comment>
<gene>
    <name evidence="9" type="ORF">ACG0Z3_15135</name>
</gene>
<dbReference type="InterPro" id="IPR003838">
    <property type="entry name" value="ABC3_permease_C"/>
</dbReference>